<dbReference type="SUPFAM" id="SSF47923">
    <property type="entry name" value="Ypt/Rab-GAP domain of gyp1p"/>
    <property type="match status" value="2"/>
</dbReference>
<evidence type="ECO:0000256" key="2">
    <source>
        <dbReference type="SAM" id="Coils"/>
    </source>
</evidence>
<feature type="coiled-coil region" evidence="2">
    <location>
        <begin position="804"/>
        <end position="908"/>
    </location>
</feature>
<dbReference type="SMART" id="SM00462">
    <property type="entry name" value="PTB"/>
    <property type="match status" value="1"/>
</dbReference>
<feature type="compositionally biased region" description="Basic and acidic residues" evidence="3">
    <location>
        <begin position="1043"/>
        <end position="1054"/>
    </location>
</feature>
<sequence length="1084" mass="123718">MIAYEGTKDYHALKYLILVMEDTISIKSNESVTTSDEYEFVTKSGVVNNNATAVLNHKLVEQPLLDIANNGDINDLCMQLKEILSDEDKMESMKASHSESGNLHDSKADMADSIPVTLNTDCDKKTDSGDEADVFDDIQQECTIFSGVIYLGSAAINAPKSEIEIQRNMTILNEQSSEEAIRVSVSVPSSSEGVVVLYDAETQQVMAHYEICQILFYARGPADSNEASCFAFTWSHGDSQENAIFQCHVFRCDIQEAVGQVSACFAKAFQRISTSVTTSLMQSDGGKNVQVFVFEVTMEIKEEDGRGGFSTVPKDRNCFKLRVNLEKLLCLTVRRVSTNDKLLEIERCFGVLVSPGRNVKQSDMQLLEMESVSSGNGENLVVLISGQWNPLEPAFKLLNVETPRDSKIYMTVALDLVIKRIKDPVRLLIETPVKICSQNERFWYLTSRKLVQQFYLHLRSSDTGESYEVLSIESSGELDRSTSLTRNLANFILSPSITSIEEILTPKDEESDNDEPLLSGTGDVSKDCSTIELESWGDVLPRWKRGEERPRQLTALVQNGIPEPLRCEIWQRLAGCENDRAMMDTFRILITKARFLHDCNCENVIQRDINRTFPAHDFFKEAGGLGQDSLYRISKAYAVYDAEVGYCQGLSFLAATLLLHMPEEQAFCVLVRLMYHYRLRYLYKDGFDSLHMRLYQLSRLVEEQLPQLSAHLSKNKVEFHMFASQWFLTVFTARFPLYLVFHILDVFLLQGEEALFQVALSLLMMFKKELLQLDFESILKYFRVTLPKKCRSKEVAQAIMKLACNLKVKKLKKYENEYMALKEAQDKAENYTNEMERLKVALERSEEEKKRLDDELVQIKNMLKREVDRAESDARRNNSIIADYKQICARLDTETNNIKAKLRDLRNEMSKCDRCKSGAKEIEIMEEKKNKENLDNILKDKDPQLNRALERIRELELELAQTKLERVEAECWKQELTHQLQATLAELQTAKTSWIHKTISSIKEVANNKKDNELLFNQITEVPSGDSGELIKRMFASRRSIKEKKEQSGKERDSLCSSDFRPGERKYSLPSTEPAPDSGENLSE</sequence>
<evidence type="ECO:0000259" key="5">
    <source>
        <dbReference type="PROSITE" id="PS50086"/>
    </source>
</evidence>
<dbReference type="InterPro" id="IPR000195">
    <property type="entry name" value="Rab-GAP-TBC_dom"/>
</dbReference>
<evidence type="ECO:0000313" key="7">
    <source>
        <dbReference type="Proteomes" id="UP001372834"/>
    </source>
</evidence>
<protein>
    <recommendedName>
        <fullName evidence="8">Rab GTPase-activating protein 1</fullName>
    </recommendedName>
</protein>
<feature type="region of interest" description="Disordered" evidence="3">
    <location>
        <begin position="1041"/>
        <end position="1084"/>
    </location>
</feature>
<dbReference type="CDD" id="cd01211">
    <property type="entry name" value="PTB_Rab6GAP"/>
    <property type="match status" value="1"/>
</dbReference>
<organism evidence="6 7">
    <name type="scientific">Polyplax serrata</name>
    <name type="common">Common mouse louse</name>
    <dbReference type="NCBI Taxonomy" id="468196"/>
    <lineage>
        <taxon>Eukaryota</taxon>
        <taxon>Metazoa</taxon>
        <taxon>Ecdysozoa</taxon>
        <taxon>Arthropoda</taxon>
        <taxon>Hexapoda</taxon>
        <taxon>Insecta</taxon>
        <taxon>Pterygota</taxon>
        <taxon>Neoptera</taxon>
        <taxon>Paraneoptera</taxon>
        <taxon>Psocodea</taxon>
        <taxon>Troctomorpha</taxon>
        <taxon>Phthiraptera</taxon>
        <taxon>Anoplura</taxon>
        <taxon>Polyplacidae</taxon>
        <taxon>Polyplax</taxon>
    </lineage>
</organism>
<dbReference type="Pfam" id="PF12473">
    <property type="entry name" value="DUF3694"/>
    <property type="match status" value="1"/>
</dbReference>
<dbReference type="Gene3D" id="1.10.10.750">
    <property type="entry name" value="Ypt/Rab-GAP domain of gyp1p, domain 1"/>
    <property type="match status" value="1"/>
</dbReference>
<name>A0AAN8S0N2_POLSC</name>
<dbReference type="Pfam" id="PF00566">
    <property type="entry name" value="RabGAP-TBC"/>
    <property type="match status" value="1"/>
</dbReference>
<dbReference type="Gene3D" id="2.30.29.30">
    <property type="entry name" value="Pleckstrin-homology domain (PH domain)/Phosphotyrosine-binding domain (PTB)"/>
    <property type="match status" value="1"/>
</dbReference>
<evidence type="ECO:0008006" key="8">
    <source>
        <dbReference type="Google" id="ProtNLM"/>
    </source>
</evidence>
<dbReference type="FunFam" id="1.10.472.80:FF:000027">
    <property type="entry name" value="GTPase activating protein (Evi5)"/>
    <property type="match status" value="1"/>
</dbReference>
<dbReference type="SMART" id="SM00164">
    <property type="entry name" value="TBC"/>
    <property type="match status" value="1"/>
</dbReference>
<dbReference type="PROSITE" id="PS50086">
    <property type="entry name" value="TBC_RABGAP"/>
    <property type="match status" value="1"/>
</dbReference>
<dbReference type="PANTHER" id="PTHR47219:SF9">
    <property type="entry name" value="GTPASE ACTIVATING PROTEIN AND CENTROSOME-ASSOCIATED, ISOFORM B"/>
    <property type="match status" value="1"/>
</dbReference>
<dbReference type="InterPro" id="IPR050302">
    <property type="entry name" value="Rab_GAP_TBC_domain"/>
</dbReference>
<evidence type="ECO:0000256" key="1">
    <source>
        <dbReference type="ARBA" id="ARBA00022468"/>
    </source>
</evidence>
<feature type="coiled-coil region" evidence="2">
    <location>
        <begin position="945"/>
        <end position="993"/>
    </location>
</feature>
<reference evidence="6 7" key="1">
    <citation type="submission" date="2023-10" db="EMBL/GenBank/DDBJ databases">
        <title>Genomes of two closely related lineages of the louse Polyplax serrata with different host specificities.</title>
        <authorList>
            <person name="Martinu J."/>
            <person name="Tarabai H."/>
            <person name="Stefka J."/>
            <person name="Hypsa V."/>
        </authorList>
    </citation>
    <scope>NUCLEOTIDE SEQUENCE [LARGE SCALE GENOMIC DNA]</scope>
    <source>
        <strain evidence="6">HR10_N</strain>
    </source>
</reference>
<dbReference type="AlphaFoldDB" id="A0AAN8S0N2"/>
<dbReference type="Pfam" id="PF00640">
    <property type="entry name" value="PID"/>
    <property type="match status" value="1"/>
</dbReference>
<feature type="domain" description="Rab-GAP TBC" evidence="5">
    <location>
        <begin position="560"/>
        <end position="751"/>
    </location>
</feature>
<dbReference type="SUPFAM" id="SSF50729">
    <property type="entry name" value="PH domain-like"/>
    <property type="match status" value="1"/>
</dbReference>
<dbReference type="Proteomes" id="UP001372834">
    <property type="component" value="Unassembled WGS sequence"/>
</dbReference>
<accession>A0AAN8S0N2</accession>
<dbReference type="InterPro" id="IPR022164">
    <property type="entry name" value="Kinesin-like"/>
</dbReference>
<comment type="caution">
    <text evidence="6">The sequence shown here is derived from an EMBL/GenBank/DDBJ whole genome shotgun (WGS) entry which is preliminary data.</text>
</comment>
<dbReference type="InterPro" id="IPR011993">
    <property type="entry name" value="PH-like_dom_sf"/>
</dbReference>
<dbReference type="Gene3D" id="1.10.472.80">
    <property type="entry name" value="Ypt/Rab-GAP domain of gyp1p, domain 3"/>
    <property type="match status" value="1"/>
</dbReference>
<dbReference type="InterPro" id="IPR035969">
    <property type="entry name" value="Rab-GAP_TBC_sf"/>
</dbReference>
<keyword evidence="2" id="KW-0175">Coiled coil</keyword>
<gene>
    <name evidence="6" type="ORF">RUM43_010669</name>
</gene>
<dbReference type="PROSITE" id="PS01179">
    <property type="entry name" value="PID"/>
    <property type="match status" value="1"/>
</dbReference>
<evidence type="ECO:0000313" key="6">
    <source>
        <dbReference type="EMBL" id="KAK6637002.1"/>
    </source>
</evidence>
<evidence type="ECO:0000256" key="3">
    <source>
        <dbReference type="SAM" id="MobiDB-lite"/>
    </source>
</evidence>
<dbReference type="PANTHER" id="PTHR47219">
    <property type="entry name" value="RAB GTPASE-ACTIVATING PROTEIN 1-LIKE"/>
    <property type="match status" value="1"/>
</dbReference>
<dbReference type="GO" id="GO:0005096">
    <property type="term" value="F:GTPase activator activity"/>
    <property type="evidence" value="ECO:0007669"/>
    <property type="project" value="UniProtKB-KW"/>
</dbReference>
<dbReference type="InterPro" id="IPR006020">
    <property type="entry name" value="PTB/PI_dom"/>
</dbReference>
<dbReference type="Gene3D" id="1.10.8.270">
    <property type="entry name" value="putative rabgap domain of human tbc1 domain family member 14 like domains"/>
    <property type="match status" value="1"/>
</dbReference>
<dbReference type="FunFam" id="1.10.8.270:FF:000001">
    <property type="entry name" value="TBC1 domain family member 1"/>
    <property type="match status" value="1"/>
</dbReference>
<dbReference type="GO" id="GO:0031267">
    <property type="term" value="F:small GTPase binding"/>
    <property type="evidence" value="ECO:0007669"/>
    <property type="project" value="TreeGrafter"/>
</dbReference>
<dbReference type="EMBL" id="JAWJWE010000004">
    <property type="protein sequence ID" value="KAK6637002.1"/>
    <property type="molecule type" value="Genomic_DNA"/>
</dbReference>
<keyword evidence="1" id="KW-0343">GTPase activation</keyword>
<evidence type="ECO:0000259" key="4">
    <source>
        <dbReference type="PROSITE" id="PS01179"/>
    </source>
</evidence>
<proteinExistence type="predicted"/>
<feature type="domain" description="PID" evidence="4">
    <location>
        <begin position="148"/>
        <end position="252"/>
    </location>
</feature>